<feature type="transmembrane region" description="Helical" evidence="11">
    <location>
        <begin position="381"/>
        <end position="407"/>
    </location>
</feature>
<dbReference type="EMBL" id="JBJUIK010000009">
    <property type="protein sequence ID" value="KAL3518084.1"/>
    <property type="molecule type" value="Genomic_DNA"/>
</dbReference>
<feature type="transmembrane region" description="Helical" evidence="11">
    <location>
        <begin position="80"/>
        <end position="99"/>
    </location>
</feature>
<sequence>MPAQIMAGGKGGEDLPAQLTWQVFVCCIIAAFGGLMFGYDIGISGGVTAMDDFLLKFFPTVYVKKHKAKENNYCKYDNQMLQLFTSSLYLAAVVCSLAASKCCTRFGRKRTIQLASLFFFIGVVLNVSAVNIVMLILGRLCLGAGVGFGNQAVPLFISEIAPAKYRGGLNILFQMMVTVGILCANVVNYKTSKVHPNGWRISLGGAAIPALLLGLGSLIIVETPSSLIERGRAEEGLETLRKIRGVKDVDKEFVEILYATERAKKVKQPFRNLMKRSSRPQLVCSSVLQMFQQFTGINVIMFYAPVLFQTMGLGSDASLLSAVVTGSINSASTLIAIFSVDKFGRRILLIEAAIQMLIAQLITGIVLALHLHSTNSISKHYAYVVVILICLFVSGFAWSWGPLGWLIPSEIFPLETRTAGFFVAVSTNMIFTFLIAQAFLTMLCHMRSGIFFFFSGWIVIMGVFAIFLLPETKGIPIDEMDERAWKKHWYWKRYFKDEFVDQEEPKPKLQVTG</sequence>
<comment type="similarity">
    <text evidence="9">Belongs to the major facilitator superfamily. Phosphate:H(+) symporter (TC 2.A.1.9) family.</text>
</comment>
<dbReference type="InterPro" id="IPR044778">
    <property type="entry name" value="MFS_STP/MST-like_plant"/>
</dbReference>
<evidence type="ECO:0000256" key="8">
    <source>
        <dbReference type="ARBA" id="ARBA00023136"/>
    </source>
</evidence>
<name>A0ABD2ZF45_9GENT</name>
<dbReference type="Pfam" id="PF00083">
    <property type="entry name" value="Sugar_tr"/>
    <property type="match status" value="1"/>
</dbReference>
<dbReference type="PROSITE" id="PS50850">
    <property type="entry name" value="MFS"/>
    <property type="match status" value="1"/>
</dbReference>
<feature type="transmembrane region" description="Helical" evidence="11">
    <location>
        <begin position="199"/>
        <end position="221"/>
    </location>
</feature>
<evidence type="ECO:0000256" key="9">
    <source>
        <dbReference type="ARBA" id="ARBA00044504"/>
    </source>
</evidence>
<proteinExistence type="inferred from homology"/>
<keyword evidence="14" id="KW-1185">Reference proteome</keyword>
<dbReference type="CDD" id="cd17361">
    <property type="entry name" value="MFS_STP"/>
    <property type="match status" value="1"/>
</dbReference>
<organism evidence="13 14">
    <name type="scientific">Cinchona calisaya</name>
    <dbReference type="NCBI Taxonomy" id="153742"/>
    <lineage>
        <taxon>Eukaryota</taxon>
        <taxon>Viridiplantae</taxon>
        <taxon>Streptophyta</taxon>
        <taxon>Embryophyta</taxon>
        <taxon>Tracheophyta</taxon>
        <taxon>Spermatophyta</taxon>
        <taxon>Magnoliopsida</taxon>
        <taxon>eudicotyledons</taxon>
        <taxon>Gunneridae</taxon>
        <taxon>Pentapetalae</taxon>
        <taxon>asterids</taxon>
        <taxon>lamiids</taxon>
        <taxon>Gentianales</taxon>
        <taxon>Rubiaceae</taxon>
        <taxon>Cinchonoideae</taxon>
        <taxon>Cinchoneae</taxon>
        <taxon>Cinchona</taxon>
    </lineage>
</organism>
<keyword evidence="5 11" id="KW-0812">Transmembrane</keyword>
<feature type="domain" description="Major facilitator superfamily (MFS) profile" evidence="12">
    <location>
        <begin position="26"/>
        <end position="473"/>
    </location>
</feature>
<dbReference type="PROSITE" id="PS00216">
    <property type="entry name" value="SUGAR_TRANSPORT_1"/>
    <property type="match status" value="1"/>
</dbReference>
<dbReference type="InterPro" id="IPR036259">
    <property type="entry name" value="MFS_trans_sf"/>
</dbReference>
<evidence type="ECO:0000256" key="3">
    <source>
        <dbReference type="ARBA" id="ARBA00022448"/>
    </source>
</evidence>
<feature type="transmembrane region" description="Helical" evidence="11">
    <location>
        <begin position="419"/>
        <end position="443"/>
    </location>
</feature>
<dbReference type="InterPro" id="IPR003663">
    <property type="entry name" value="Sugar/inositol_transpt"/>
</dbReference>
<feature type="transmembrane region" description="Helical" evidence="11">
    <location>
        <begin position="347"/>
        <end position="369"/>
    </location>
</feature>
<keyword evidence="4" id="KW-0762">Sugar transport</keyword>
<feature type="transmembrane region" description="Helical" evidence="11">
    <location>
        <begin position="169"/>
        <end position="187"/>
    </location>
</feature>
<evidence type="ECO:0000256" key="10">
    <source>
        <dbReference type="RuleBase" id="RU003346"/>
    </source>
</evidence>
<protein>
    <recommendedName>
        <fullName evidence="12">Major facilitator superfamily (MFS) profile domain-containing protein</fullName>
    </recommendedName>
</protein>
<evidence type="ECO:0000259" key="12">
    <source>
        <dbReference type="PROSITE" id="PS50850"/>
    </source>
</evidence>
<feature type="transmembrane region" description="Helical" evidence="11">
    <location>
        <begin position="318"/>
        <end position="340"/>
    </location>
</feature>
<evidence type="ECO:0000256" key="11">
    <source>
        <dbReference type="SAM" id="Phobius"/>
    </source>
</evidence>
<evidence type="ECO:0000256" key="2">
    <source>
        <dbReference type="ARBA" id="ARBA00010992"/>
    </source>
</evidence>
<keyword evidence="3 10" id="KW-0813">Transport</keyword>
<evidence type="ECO:0000313" key="14">
    <source>
        <dbReference type="Proteomes" id="UP001630127"/>
    </source>
</evidence>
<gene>
    <name evidence="13" type="ORF">ACH5RR_020673</name>
</gene>
<keyword evidence="8 11" id="KW-0472">Membrane</keyword>
<dbReference type="Proteomes" id="UP001630127">
    <property type="component" value="Unassembled WGS sequence"/>
</dbReference>
<evidence type="ECO:0000256" key="5">
    <source>
        <dbReference type="ARBA" id="ARBA00022692"/>
    </source>
</evidence>
<dbReference type="Gene3D" id="1.20.1250.20">
    <property type="entry name" value="MFS general substrate transporter like domains"/>
    <property type="match status" value="1"/>
</dbReference>
<dbReference type="PANTHER" id="PTHR23500:SF511">
    <property type="entry name" value="SUGAR TRANSPORT PROTEIN 2"/>
    <property type="match status" value="1"/>
</dbReference>
<feature type="transmembrane region" description="Helical" evidence="11">
    <location>
        <begin position="21"/>
        <end position="39"/>
    </location>
</feature>
<comment type="similarity">
    <text evidence="2 10">Belongs to the major facilitator superfamily. Sugar transporter (TC 2.A.1.1) family.</text>
</comment>
<dbReference type="AlphaFoldDB" id="A0ABD2ZF45"/>
<dbReference type="GO" id="GO:0016020">
    <property type="term" value="C:membrane"/>
    <property type="evidence" value="ECO:0007669"/>
    <property type="project" value="UniProtKB-SubCell"/>
</dbReference>
<comment type="caution">
    <text evidence="13">The sequence shown here is derived from an EMBL/GenBank/DDBJ whole genome shotgun (WGS) entry which is preliminary data.</text>
</comment>
<reference evidence="13 14" key="1">
    <citation type="submission" date="2024-11" db="EMBL/GenBank/DDBJ databases">
        <title>A near-complete genome assembly of Cinchona calisaya.</title>
        <authorList>
            <person name="Lian D.C."/>
            <person name="Zhao X.W."/>
            <person name="Wei L."/>
        </authorList>
    </citation>
    <scope>NUCLEOTIDE SEQUENCE [LARGE SCALE GENOMIC DNA]</scope>
    <source>
        <tissue evidence="13">Nenye</tissue>
    </source>
</reference>
<keyword evidence="6" id="KW-0769">Symport</keyword>
<dbReference type="PANTHER" id="PTHR23500">
    <property type="entry name" value="SOLUTE CARRIER FAMILY 2, FACILITATED GLUCOSE TRANSPORTER"/>
    <property type="match status" value="1"/>
</dbReference>
<dbReference type="InterPro" id="IPR045262">
    <property type="entry name" value="STP/PLT_plant"/>
</dbReference>
<dbReference type="InterPro" id="IPR020846">
    <property type="entry name" value="MFS_dom"/>
</dbReference>
<keyword evidence="7 11" id="KW-1133">Transmembrane helix</keyword>
<accession>A0ABD2ZF45</accession>
<feature type="transmembrane region" description="Helical" evidence="11">
    <location>
        <begin position="282"/>
        <end position="306"/>
    </location>
</feature>
<comment type="subcellular location">
    <subcellularLocation>
        <location evidence="1">Membrane</location>
        <topology evidence="1">Multi-pass membrane protein</topology>
    </subcellularLocation>
</comment>
<evidence type="ECO:0000256" key="4">
    <source>
        <dbReference type="ARBA" id="ARBA00022597"/>
    </source>
</evidence>
<evidence type="ECO:0000256" key="7">
    <source>
        <dbReference type="ARBA" id="ARBA00022989"/>
    </source>
</evidence>
<dbReference type="InterPro" id="IPR005829">
    <property type="entry name" value="Sugar_transporter_CS"/>
</dbReference>
<feature type="transmembrane region" description="Helical" evidence="11">
    <location>
        <begin position="136"/>
        <end position="157"/>
    </location>
</feature>
<feature type="transmembrane region" description="Helical" evidence="11">
    <location>
        <begin position="449"/>
        <end position="470"/>
    </location>
</feature>
<dbReference type="SUPFAM" id="SSF103473">
    <property type="entry name" value="MFS general substrate transporter"/>
    <property type="match status" value="1"/>
</dbReference>
<dbReference type="PRINTS" id="PR00171">
    <property type="entry name" value="SUGRTRNSPORT"/>
</dbReference>
<dbReference type="InterPro" id="IPR005828">
    <property type="entry name" value="MFS_sugar_transport-like"/>
</dbReference>
<dbReference type="NCBIfam" id="TIGR00879">
    <property type="entry name" value="SP"/>
    <property type="match status" value="1"/>
</dbReference>
<feature type="transmembrane region" description="Helical" evidence="11">
    <location>
        <begin position="111"/>
        <end position="130"/>
    </location>
</feature>
<evidence type="ECO:0000256" key="6">
    <source>
        <dbReference type="ARBA" id="ARBA00022847"/>
    </source>
</evidence>
<evidence type="ECO:0000256" key="1">
    <source>
        <dbReference type="ARBA" id="ARBA00004141"/>
    </source>
</evidence>
<dbReference type="FunFam" id="1.20.1250.20:FF:000002">
    <property type="entry name" value="Sugar transport protein 13"/>
    <property type="match status" value="1"/>
</dbReference>
<evidence type="ECO:0000313" key="13">
    <source>
        <dbReference type="EMBL" id="KAL3518084.1"/>
    </source>
</evidence>
<dbReference type="GO" id="GO:0015293">
    <property type="term" value="F:symporter activity"/>
    <property type="evidence" value="ECO:0007669"/>
    <property type="project" value="UniProtKB-KW"/>
</dbReference>